<comment type="caution">
    <text evidence="2">The sequence shown here is derived from an EMBL/GenBank/DDBJ whole genome shotgun (WGS) entry which is preliminary data.</text>
</comment>
<organism evidence="2 4">
    <name type="scientific">Halarchaeum rubridurum</name>
    <dbReference type="NCBI Taxonomy" id="489911"/>
    <lineage>
        <taxon>Archaea</taxon>
        <taxon>Methanobacteriati</taxon>
        <taxon>Methanobacteriota</taxon>
        <taxon>Stenosarchaea group</taxon>
        <taxon>Halobacteria</taxon>
        <taxon>Halobacteriales</taxon>
        <taxon>Halobacteriaceae</taxon>
    </lineage>
</organism>
<feature type="transmembrane region" description="Helical" evidence="1">
    <location>
        <begin position="53"/>
        <end position="70"/>
    </location>
</feature>
<protein>
    <submittedName>
        <fullName evidence="2">Uncharacterized protein</fullName>
    </submittedName>
</protein>
<evidence type="ECO:0000313" key="3">
    <source>
        <dbReference type="EMBL" id="MBP1954285.1"/>
    </source>
</evidence>
<proteinExistence type="predicted"/>
<accession>A0A830FTT7</accession>
<dbReference type="RefSeq" id="WP_188869720.1">
    <property type="nucleotide sequence ID" value="NZ_BMOO01000001.1"/>
</dbReference>
<evidence type="ECO:0000313" key="4">
    <source>
        <dbReference type="Proteomes" id="UP000614609"/>
    </source>
</evidence>
<keyword evidence="1" id="KW-0812">Transmembrane</keyword>
<gene>
    <name evidence="2" type="ORF">GCM10009017_06190</name>
    <name evidence="3" type="ORF">J2752_001166</name>
</gene>
<reference evidence="2" key="1">
    <citation type="journal article" date="2014" name="Int. J. Syst. Evol. Microbiol.">
        <title>Complete genome sequence of Corynebacterium casei LMG S-19264T (=DSM 44701T), isolated from a smear-ripened cheese.</title>
        <authorList>
            <consortium name="US DOE Joint Genome Institute (JGI-PGF)"/>
            <person name="Walter F."/>
            <person name="Albersmeier A."/>
            <person name="Kalinowski J."/>
            <person name="Ruckert C."/>
        </authorList>
    </citation>
    <scope>NUCLEOTIDE SEQUENCE</scope>
    <source>
        <strain evidence="2">JCM 16108</strain>
    </source>
</reference>
<dbReference type="EMBL" id="JAGGKO010000001">
    <property type="protein sequence ID" value="MBP1954285.1"/>
    <property type="molecule type" value="Genomic_DNA"/>
</dbReference>
<name>A0A830FTT7_9EURY</name>
<dbReference type="Proteomes" id="UP000614609">
    <property type="component" value="Unassembled WGS sequence"/>
</dbReference>
<feature type="transmembrane region" description="Helical" evidence="1">
    <location>
        <begin position="29"/>
        <end position="47"/>
    </location>
</feature>
<keyword evidence="1" id="KW-1133">Transmembrane helix</keyword>
<reference evidence="3" key="3">
    <citation type="submission" date="2021-03" db="EMBL/GenBank/DDBJ databases">
        <title>Genomic Encyclopedia of Type Strains, Phase IV (KMG-IV): sequencing the most valuable type-strain genomes for metagenomic binning, comparative biology and taxonomic classification.</title>
        <authorList>
            <person name="Goeker M."/>
        </authorList>
    </citation>
    <scope>NUCLEOTIDE SEQUENCE</scope>
    <source>
        <strain evidence="3">DSM 22443</strain>
    </source>
</reference>
<dbReference type="EMBL" id="BMOO01000001">
    <property type="protein sequence ID" value="GGM58818.1"/>
    <property type="molecule type" value="Genomic_DNA"/>
</dbReference>
<keyword evidence="4" id="KW-1185">Reference proteome</keyword>
<dbReference type="OrthoDB" id="271752at2157"/>
<dbReference type="Proteomes" id="UP000765891">
    <property type="component" value="Unassembled WGS sequence"/>
</dbReference>
<reference evidence="2" key="2">
    <citation type="submission" date="2020-09" db="EMBL/GenBank/DDBJ databases">
        <authorList>
            <person name="Sun Q."/>
            <person name="Ohkuma M."/>
        </authorList>
    </citation>
    <scope>NUCLEOTIDE SEQUENCE</scope>
    <source>
        <strain evidence="2">JCM 16108</strain>
    </source>
</reference>
<feature type="transmembrane region" description="Helical" evidence="1">
    <location>
        <begin position="112"/>
        <end position="129"/>
    </location>
</feature>
<evidence type="ECO:0000256" key="1">
    <source>
        <dbReference type="SAM" id="Phobius"/>
    </source>
</evidence>
<keyword evidence="1" id="KW-0472">Membrane</keyword>
<dbReference type="AlphaFoldDB" id="A0A830FTT7"/>
<evidence type="ECO:0000313" key="2">
    <source>
        <dbReference type="EMBL" id="GGM58818.1"/>
    </source>
</evidence>
<feature type="transmembrane region" description="Helical" evidence="1">
    <location>
        <begin position="82"/>
        <end position="100"/>
    </location>
</feature>
<sequence>MTGDTSEETGADATPTGVRGALRRVGARVEAATVGCIAALPFAVALLPLVPGWVAVALVLGAGAAAVALVETDRLPVTYGAFFRWALATGVLGYAGWQLAELDVPPADAGVAFAYAVGGALVAVAVANYRRVWGALVLD</sequence>